<comment type="caution">
    <text evidence="2">The sequence shown here is derived from an EMBL/GenBank/DDBJ whole genome shotgun (WGS) entry which is preliminary data.</text>
</comment>
<evidence type="ECO:0000313" key="3">
    <source>
        <dbReference type="Proteomes" id="UP000065797"/>
    </source>
</evidence>
<feature type="domain" description="Beta-lactamase-related" evidence="1">
    <location>
        <begin position="24"/>
        <end position="389"/>
    </location>
</feature>
<dbReference type="Gene3D" id="3.40.710.10">
    <property type="entry name" value="DD-peptidase/beta-lactamase superfamily"/>
    <property type="match status" value="1"/>
</dbReference>
<sequence length="401" mass="44809">MATKNNILIHGFVAPGFELVKDEFIRNFTKRGEVGAAFSVYINNEAVVDLWGGYRDRQTRAEWEKDTLVQVFSATKGFAALALSLAHSRGYINYDEKVCSYWPEFAQNGKDKITVRQLLAHQAGLSPLNELKIDMLEDLDTSRLSNSLAASKPAWEVGKIQGYHAWTIGTLIGELIKRTDPKHRTLKDFFQEEIAEPLKAEFYIGLPKDISEEKITTIEGINHPIQLLKGMTKLPIKMLLGFLNTKSLVARSLVDPKKFVANDNFNHRPILSIEFPSGNGVGQVRAMAKIYGAFASGAKTLGLREETINELRKRAIPPTSGYYDHVNCINIAYSLGFWKHFSDMKFGRSESSFGHPGAGGSFCFADPDEKLGYAYAMNKHGFGMANEPRELALRKALYSCL</sequence>
<dbReference type="PANTHER" id="PTHR43319">
    <property type="entry name" value="BETA-LACTAMASE-RELATED"/>
    <property type="match status" value="1"/>
</dbReference>
<evidence type="ECO:0000313" key="2">
    <source>
        <dbReference type="EMBL" id="KWU65537.1"/>
    </source>
</evidence>
<name>A0A109GF01_BACMY</name>
<organism evidence="2 3">
    <name type="scientific">Bacillus mycoides</name>
    <dbReference type="NCBI Taxonomy" id="1405"/>
    <lineage>
        <taxon>Bacteria</taxon>
        <taxon>Bacillati</taxon>
        <taxon>Bacillota</taxon>
        <taxon>Bacilli</taxon>
        <taxon>Bacillales</taxon>
        <taxon>Bacillaceae</taxon>
        <taxon>Bacillus</taxon>
        <taxon>Bacillus cereus group</taxon>
    </lineage>
</organism>
<dbReference type="Proteomes" id="UP000065797">
    <property type="component" value="Unassembled WGS sequence"/>
</dbReference>
<dbReference type="SUPFAM" id="SSF56601">
    <property type="entry name" value="beta-lactamase/transpeptidase-like"/>
    <property type="match status" value="1"/>
</dbReference>
<proteinExistence type="predicted"/>
<keyword evidence="2" id="KW-0378">Hydrolase</keyword>
<protein>
    <submittedName>
        <fullName evidence="2">Serine hydrolase</fullName>
    </submittedName>
</protein>
<evidence type="ECO:0000259" key="1">
    <source>
        <dbReference type="Pfam" id="PF00144"/>
    </source>
</evidence>
<dbReference type="EMBL" id="LRPH01000035">
    <property type="protein sequence ID" value="KWU65537.1"/>
    <property type="molecule type" value="Genomic_DNA"/>
</dbReference>
<dbReference type="AlphaFoldDB" id="A0A109GF01"/>
<gene>
    <name evidence="2" type="ORF">AWW70_09930</name>
</gene>
<dbReference type="Pfam" id="PF00144">
    <property type="entry name" value="Beta-lactamase"/>
    <property type="match status" value="1"/>
</dbReference>
<dbReference type="InterPro" id="IPR012338">
    <property type="entry name" value="Beta-lactam/transpept-like"/>
</dbReference>
<dbReference type="InterPro" id="IPR052907">
    <property type="entry name" value="Beta-lactamase/esterase"/>
</dbReference>
<accession>A0A109GF01</accession>
<dbReference type="RefSeq" id="WP_060749723.1">
    <property type="nucleotide sequence ID" value="NZ_LRPH01000035.1"/>
</dbReference>
<dbReference type="GO" id="GO:0016787">
    <property type="term" value="F:hydrolase activity"/>
    <property type="evidence" value="ECO:0007669"/>
    <property type="project" value="UniProtKB-KW"/>
</dbReference>
<dbReference type="InterPro" id="IPR001466">
    <property type="entry name" value="Beta-lactam-related"/>
</dbReference>
<dbReference type="PANTHER" id="PTHR43319:SF3">
    <property type="entry name" value="BETA-LACTAMASE-RELATED DOMAIN-CONTAINING PROTEIN"/>
    <property type="match status" value="1"/>
</dbReference>
<reference evidence="2 3" key="1">
    <citation type="submission" date="2016-01" db="EMBL/GenBank/DDBJ databases">
        <authorList>
            <person name="McClelland M."/>
            <person name="Jain A."/>
            <person name="Saraogi P."/>
            <person name="Mendelson R."/>
            <person name="Westerman R."/>
            <person name="SanMiguel P."/>
            <person name="Csonka L."/>
        </authorList>
    </citation>
    <scope>NUCLEOTIDE SEQUENCE [LARGE SCALE GENOMIC DNA]</scope>
    <source>
        <strain evidence="2 3">PE8-15</strain>
    </source>
</reference>